<dbReference type="AlphaFoldDB" id="A0A7H2BJ55"/>
<keyword evidence="6 8" id="KW-1133">Transmembrane helix</keyword>
<comment type="similarity">
    <text evidence="2">Belongs to the binding-protein-dependent transport system permease family. FecCD subfamily.</text>
</comment>
<feature type="transmembrane region" description="Helical" evidence="8">
    <location>
        <begin position="316"/>
        <end position="335"/>
    </location>
</feature>
<feature type="transmembrane region" description="Helical" evidence="8">
    <location>
        <begin position="12"/>
        <end position="33"/>
    </location>
</feature>
<dbReference type="GO" id="GO:0022857">
    <property type="term" value="F:transmembrane transporter activity"/>
    <property type="evidence" value="ECO:0007669"/>
    <property type="project" value="InterPro"/>
</dbReference>
<keyword evidence="7 8" id="KW-0472">Membrane</keyword>
<dbReference type="FunFam" id="1.10.3470.10:FF:000001">
    <property type="entry name" value="Vitamin B12 ABC transporter permease BtuC"/>
    <property type="match status" value="1"/>
</dbReference>
<evidence type="ECO:0000313" key="10">
    <source>
        <dbReference type="Proteomes" id="UP000516421"/>
    </source>
</evidence>
<accession>A0A7H2BJ55</accession>
<name>A0A7H2BJ55_9MICC</name>
<comment type="subcellular location">
    <subcellularLocation>
        <location evidence="1">Cell membrane</location>
        <topology evidence="1">Multi-pass membrane protein</topology>
    </subcellularLocation>
</comment>
<keyword evidence="10" id="KW-1185">Reference proteome</keyword>
<protein>
    <submittedName>
        <fullName evidence="9">Iron chelate uptake ABC transporter family permease subunit</fullName>
    </submittedName>
</protein>
<evidence type="ECO:0000256" key="6">
    <source>
        <dbReference type="ARBA" id="ARBA00022989"/>
    </source>
</evidence>
<evidence type="ECO:0000256" key="8">
    <source>
        <dbReference type="SAM" id="Phobius"/>
    </source>
</evidence>
<dbReference type="EMBL" id="CP061538">
    <property type="protein sequence ID" value="QNV39701.1"/>
    <property type="molecule type" value="Genomic_DNA"/>
</dbReference>
<feature type="transmembrane region" description="Helical" evidence="8">
    <location>
        <begin position="259"/>
        <end position="279"/>
    </location>
</feature>
<feature type="transmembrane region" description="Helical" evidence="8">
    <location>
        <begin position="156"/>
        <end position="178"/>
    </location>
</feature>
<keyword evidence="3" id="KW-0813">Transport</keyword>
<feature type="transmembrane region" description="Helical" evidence="8">
    <location>
        <begin position="286"/>
        <end position="310"/>
    </location>
</feature>
<dbReference type="Proteomes" id="UP000516421">
    <property type="component" value="Chromosome"/>
</dbReference>
<feature type="transmembrane region" description="Helical" evidence="8">
    <location>
        <begin position="198"/>
        <end position="219"/>
    </location>
</feature>
<evidence type="ECO:0000256" key="7">
    <source>
        <dbReference type="ARBA" id="ARBA00023136"/>
    </source>
</evidence>
<keyword evidence="4" id="KW-1003">Cell membrane</keyword>
<dbReference type="CDD" id="cd06550">
    <property type="entry name" value="TM_ABC_iron-siderophores_like"/>
    <property type="match status" value="1"/>
</dbReference>
<evidence type="ECO:0000256" key="1">
    <source>
        <dbReference type="ARBA" id="ARBA00004651"/>
    </source>
</evidence>
<evidence type="ECO:0000256" key="5">
    <source>
        <dbReference type="ARBA" id="ARBA00022692"/>
    </source>
</evidence>
<dbReference type="InterPro" id="IPR000522">
    <property type="entry name" value="ABC_transptr_permease_BtuC"/>
</dbReference>
<dbReference type="PANTHER" id="PTHR30472:SF1">
    <property type="entry name" value="FE(3+) DICITRATE TRANSPORT SYSTEM PERMEASE PROTEIN FECC-RELATED"/>
    <property type="match status" value="1"/>
</dbReference>
<organism evidence="9 10">
    <name type="scientific">Rothia amarae</name>
    <dbReference type="NCBI Taxonomy" id="169480"/>
    <lineage>
        <taxon>Bacteria</taxon>
        <taxon>Bacillati</taxon>
        <taxon>Actinomycetota</taxon>
        <taxon>Actinomycetes</taxon>
        <taxon>Micrococcales</taxon>
        <taxon>Micrococcaceae</taxon>
        <taxon>Rothia</taxon>
    </lineage>
</organism>
<evidence type="ECO:0000256" key="2">
    <source>
        <dbReference type="ARBA" id="ARBA00007935"/>
    </source>
</evidence>
<proteinExistence type="inferred from homology"/>
<feature type="transmembrane region" description="Helical" evidence="8">
    <location>
        <begin position="231"/>
        <end position="253"/>
    </location>
</feature>
<dbReference type="Gene3D" id="1.10.3470.10">
    <property type="entry name" value="ABC transporter involved in vitamin B12 uptake, BtuC"/>
    <property type="match status" value="1"/>
</dbReference>
<reference evidence="9 10" key="1">
    <citation type="submission" date="2020-09" db="EMBL/GenBank/DDBJ databases">
        <title>Investigation of environmental microbe.</title>
        <authorList>
            <person name="Ou Y."/>
            <person name="Kang Q."/>
        </authorList>
    </citation>
    <scope>NUCLEOTIDE SEQUENCE [LARGE SCALE GENOMIC DNA]</scope>
    <source>
        <strain evidence="9 10">KJZ-9</strain>
    </source>
</reference>
<sequence length="357" mass="37295">MSSSLSAPRTRIILTFLLGIACLLLLTVVSLAVGSRMMSLPHAWQGFWAHNHSSDSLVVWKLRLPRTLAALLVGMALATAGVLMQALTRNPLAEPGLLGINSGASLAVVTGITTLGTAAPLHQMWLALAGAMVATTIVFLLGIPRSSTRFNHISQLLLAGVALNACLSALTGIITMFNSQAFDSYRFWVVGAFEGRPLEVSLTALPFMGVGILLALLVIRPLEALALGDDAATALGAPVTLVRVGTLAAIALLCGSATAVAGPISFIGLMIPHFLRLLVGIRLSAILPLSLVFGPLLMLTADIIGRVIAIPSEIEAGIVTAFIGAPLLLTLIMRFNSAPARPRRKAQNITQTGGEIV</sequence>
<dbReference type="RefSeq" id="WP_083147233.1">
    <property type="nucleotide sequence ID" value="NZ_BAAAHX010000007.1"/>
</dbReference>
<keyword evidence="5 8" id="KW-0812">Transmembrane</keyword>
<dbReference type="SUPFAM" id="SSF81345">
    <property type="entry name" value="ABC transporter involved in vitamin B12 uptake, BtuC"/>
    <property type="match status" value="1"/>
</dbReference>
<evidence type="ECO:0000256" key="4">
    <source>
        <dbReference type="ARBA" id="ARBA00022475"/>
    </source>
</evidence>
<dbReference type="Pfam" id="PF01032">
    <property type="entry name" value="FecCD"/>
    <property type="match status" value="1"/>
</dbReference>
<gene>
    <name evidence="9" type="ORF">IDM48_10150</name>
</gene>
<dbReference type="InterPro" id="IPR037294">
    <property type="entry name" value="ABC_BtuC-like"/>
</dbReference>
<evidence type="ECO:0000256" key="3">
    <source>
        <dbReference type="ARBA" id="ARBA00022448"/>
    </source>
</evidence>
<dbReference type="GO" id="GO:0033214">
    <property type="term" value="P:siderophore-iron import into cell"/>
    <property type="evidence" value="ECO:0007669"/>
    <property type="project" value="TreeGrafter"/>
</dbReference>
<feature type="transmembrane region" description="Helical" evidence="8">
    <location>
        <begin position="64"/>
        <end position="84"/>
    </location>
</feature>
<feature type="transmembrane region" description="Helical" evidence="8">
    <location>
        <begin position="124"/>
        <end position="144"/>
    </location>
</feature>
<feature type="transmembrane region" description="Helical" evidence="8">
    <location>
        <begin position="96"/>
        <end position="118"/>
    </location>
</feature>
<evidence type="ECO:0000313" key="9">
    <source>
        <dbReference type="EMBL" id="QNV39701.1"/>
    </source>
</evidence>
<dbReference type="KEGG" id="rama:IDM48_10150"/>
<dbReference type="GO" id="GO:0005886">
    <property type="term" value="C:plasma membrane"/>
    <property type="evidence" value="ECO:0007669"/>
    <property type="project" value="UniProtKB-SubCell"/>
</dbReference>
<dbReference type="PANTHER" id="PTHR30472">
    <property type="entry name" value="FERRIC ENTEROBACTIN TRANSPORT SYSTEM PERMEASE PROTEIN"/>
    <property type="match status" value="1"/>
</dbReference>